<keyword evidence="3" id="KW-0418">Kinase</keyword>
<dbReference type="GO" id="GO:0016874">
    <property type="term" value="F:ligase activity"/>
    <property type="evidence" value="ECO:0007669"/>
    <property type="project" value="UniProtKB-KW"/>
</dbReference>
<keyword evidence="6" id="KW-0436">Ligase</keyword>
<dbReference type="Gene3D" id="1.10.510.10">
    <property type="entry name" value="Transferase(Phosphotransferase) domain 1"/>
    <property type="match status" value="1"/>
</dbReference>
<dbReference type="PROSITE" id="PS00108">
    <property type="entry name" value="PROTEIN_KINASE_ST"/>
    <property type="match status" value="1"/>
</dbReference>
<sequence>MATPLQTLFGEWPEESLQIVDYKSLNKCEVVGYNTYTPQMPKWDYWQLNKLSSQGAYGRVYLAFHNDLGVIAAKVLRIEKFDEKEWDAAGALNKPEFQCPFVVKYLFAKQFENDVVILMSYANAKSLDVIVKNQYQFISIPTFRALAKQLLEGLRIIHSAKLIHRDIKSENIMLHAQRGNVKAKIADFGLAKINQENQLKITSCGTPLNMAPELVNHSFYSDNKVDIWSLGVVFFQLLTHEYPIQAGGFPELQNKMAWLKRINRHASIKDDILWDLLSKMLNFDPKQRYSAEQALQHPFFTSQQASSEISQQALQIAQSATNAQQRGETWITIYDTNPTFIVPSPEIKVFLNFDPEAEELKILR</sequence>
<dbReference type="SUPFAM" id="SSF56112">
    <property type="entry name" value="Protein kinase-like (PK-like)"/>
    <property type="match status" value="1"/>
</dbReference>
<evidence type="ECO:0000259" key="5">
    <source>
        <dbReference type="PROSITE" id="PS50011"/>
    </source>
</evidence>
<dbReference type="GO" id="GO:0000407">
    <property type="term" value="C:phagophore assembly site"/>
    <property type="evidence" value="ECO:0007669"/>
    <property type="project" value="TreeGrafter"/>
</dbReference>
<evidence type="ECO:0000256" key="2">
    <source>
        <dbReference type="ARBA" id="ARBA00022741"/>
    </source>
</evidence>
<evidence type="ECO:0000256" key="1">
    <source>
        <dbReference type="ARBA" id="ARBA00022679"/>
    </source>
</evidence>
<dbReference type="GO" id="GO:0005776">
    <property type="term" value="C:autophagosome"/>
    <property type="evidence" value="ECO:0007669"/>
    <property type="project" value="TreeGrafter"/>
</dbReference>
<dbReference type="EMBL" id="SNRW01001892">
    <property type="protein sequence ID" value="KAA6394643.1"/>
    <property type="molecule type" value="Genomic_DNA"/>
</dbReference>
<dbReference type="OrthoDB" id="68483at2759"/>
<dbReference type="PANTHER" id="PTHR24348:SF22">
    <property type="entry name" value="NON-SPECIFIC SERINE_THREONINE PROTEIN KINASE"/>
    <property type="match status" value="1"/>
</dbReference>
<dbReference type="AlphaFoldDB" id="A0A5J4WIS8"/>
<dbReference type="Pfam" id="PF00069">
    <property type="entry name" value="Pkinase"/>
    <property type="match status" value="1"/>
</dbReference>
<protein>
    <submittedName>
        <fullName evidence="6">Putative long chain fatty acid coenzyme A ligase 5</fullName>
    </submittedName>
</protein>
<evidence type="ECO:0000256" key="4">
    <source>
        <dbReference type="ARBA" id="ARBA00022840"/>
    </source>
</evidence>
<dbReference type="GO" id="GO:0004674">
    <property type="term" value="F:protein serine/threonine kinase activity"/>
    <property type="evidence" value="ECO:0007669"/>
    <property type="project" value="InterPro"/>
</dbReference>
<dbReference type="GO" id="GO:0000045">
    <property type="term" value="P:autophagosome assembly"/>
    <property type="evidence" value="ECO:0007669"/>
    <property type="project" value="TreeGrafter"/>
</dbReference>
<keyword evidence="1" id="KW-0808">Transferase</keyword>
<gene>
    <name evidence="6" type="ORF">EZS28_009830</name>
</gene>
<feature type="domain" description="Protein kinase" evidence="5">
    <location>
        <begin position="46"/>
        <end position="300"/>
    </location>
</feature>
<dbReference type="SMART" id="SM00220">
    <property type="entry name" value="S_TKc"/>
    <property type="match status" value="1"/>
</dbReference>
<name>A0A5J4WIS8_9EUKA</name>
<dbReference type="GO" id="GO:0010506">
    <property type="term" value="P:regulation of autophagy"/>
    <property type="evidence" value="ECO:0007669"/>
    <property type="project" value="InterPro"/>
</dbReference>
<dbReference type="InterPro" id="IPR045269">
    <property type="entry name" value="Atg1-like"/>
</dbReference>
<dbReference type="InterPro" id="IPR000719">
    <property type="entry name" value="Prot_kinase_dom"/>
</dbReference>
<proteinExistence type="predicted"/>
<organism evidence="6 7">
    <name type="scientific">Streblomastix strix</name>
    <dbReference type="NCBI Taxonomy" id="222440"/>
    <lineage>
        <taxon>Eukaryota</taxon>
        <taxon>Metamonada</taxon>
        <taxon>Preaxostyla</taxon>
        <taxon>Oxymonadida</taxon>
        <taxon>Streblomastigidae</taxon>
        <taxon>Streblomastix</taxon>
    </lineage>
</organism>
<comment type="caution">
    <text evidence="6">The sequence shown here is derived from an EMBL/GenBank/DDBJ whole genome shotgun (WGS) entry which is preliminary data.</text>
</comment>
<evidence type="ECO:0000256" key="3">
    <source>
        <dbReference type="ARBA" id="ARBA00022777"/>
    </source>
</evidence>
<dbReference type="GO" id="GO:0016020">
    <property type="term" value="C:membrane"/>
    <property type="evidence" value="ECO:0007669"/>
    <property type="project" value="TreeGrafter"/>
</dbReference>
<dbReference type="PROSITE" id="PS50011">
    <property type="entry name" value="PROTEIN_KINASE_DOM"/>
    <property type="match status" value="1"/>
</dbReference>
<accession>A0A5J4WIS8</accession>
<dbReference type="GO" id="GO:0005829">
    <property type="term" value="C:cytosol"/>
    <property type="evidence" value="ECO:0007669"/>
    <property type="project" value="TreeGrafter"/>
</dbReference>
<evidence type="ECO:0000313" key="6">
    <source>
        <dbReference type="EMBL" id="KAA6394643.1"/>
    </source>
</evidence>
<dbReference type="InterPro" id="IPR008271">
    <property type="entry name" value="Ser/Thr_kinase_AS"/>
</dbReference>
<dbReference type="Proteomes" id="UP000324800">
    <property type="component" value="Unassembled WGS sequence"/>
</dbReference>
<dbReference type="PANTHER" id="PTHR24348">
    <property type="entry name" value="SERINE/THREONINE-PROTEIN KINASE UNC-51-RELATED"/>
    <property type="match status" value="1"/>
</dbReference>
<dbReference type="InterPro" id="IPR011009">
    <property type="entry name" value="Kinase-like_dom_sf"/>
</dbReference>
<evidence type="ECO:0000313" key="7">
    <source>
        <dbReference type="Proteomes" id="UP000324800"/>
    </source>
</evidence>
<keyword evidence="4" id="KW-0067">ATP-binding</keyword>
<keyword evidence="2" id="KW-0547">Nucleotide-binding</keyword>
<dbReference type="GO" id="GO:0005524">
    <property type="term" value="F:ATP binding"/>
    <property type="evidence" value="ECO:0007669"/>
    <property type="project" value="UniProtKB-KW"/>
</dbReference>
<reference evidence="6 7" key="1">
    <citation type="submission" date="2019-03" db="EMBL/GenBank/DDBJ databases">
        <title>Single cell metagenomics reveals metabolic interactions within the superorganism composed of flagellate Streblomastix strix and complex community of Bacteroidetes bacteria on its surface.</title>
        <authorList>
            <person name="Treitli S.C."/>
            <person name="Kolisko M."/>
            <person name="Husnik F."/>
            <person name="Keeling P."/>
            <person name="Hampl V."/>
        </authorList>
    </citation>
    <scope>NUCLEOTIDE SEQUENCE [LARGE SCALE GENOMIC DNA]</scope>
    <source>
        <strain evidence="6">ST1C</strain>
    </source>
</reference>